<feature type="region of interest" description="Disordered" evidence="2">
    <location>
        <begin position="18"/>
        <end position="73"/>
    </location>
</feature>
<keyword evidence="1" id="KW-0863">Zinc-finger</keyword>
<keyword evidence="5" id="KW-1185">Reference proteome</keyword>
<sequence length="139" mass="15191">MAEVIDLTLDDAVAEDPEILILDEDNEQSLTPSSGWAQRGEPPTKRHRTSNAQGPANQVTPHQALAPPATPVAAPPKPVLGDCPICYDQFMPDRIDIAVCCGNAFCTKCANKLKKRKESCSLCRKKKFKSIKVHGLEPR</sequence>
<keyword evidence="1" id="KW-0479">Metal-binding</keyword>
<dbReference type="Gene3D" id="3.30.40.10">
    <property type="entry name" value="Zinc/RING finger domain, C3HC4 (zinc finger)"/>
    <property type="match status" value="1"/>
</dbReference>
<dbReference type="Pfam" id="PF13639">
    <property type="entry name" value="zf-RING_2"/>
    <property type="match status" value="1"/>
</dbReference>
<organism evidence="4 5">
    <name type="scientific">Monosiga brevicollis</name>
    <name type="common">Choanoflagellate</name>
    <dbReference type="NCBI Taxonomy" id="81824"/>
    <lineage>
        <taxon>Eukaryota</taxon>
        <taxon>Choanoflagellata</taxon>
        <taxon>Craspedida</taxon>
        <taxon>Salpingoecidae</taxon>
        <taxon>Monosiga</taxon>
    </lineage>
</organism>
<dbReference type="RefSeq" id="XP_001746521.1">
    <property type="nucleotide sequence ID" value="XM_001746469.1"/>
</dbReference>
<protein>
    <recommendedName>
        <fullName evidence="3">RING-type domain-containing protein</fullName>
    </recommendedName>
</protein>
<feature type="domain" description="RING-type" evidence="3">
    <location>
        <begin position="83"/>
        <end position="124"/>
    </location>
</feature>
<evidence type="ECO:0000256" key="2">
    <source>
        <dbReference type="SAM" id="MobiDB-lite"/>
    </source>
</evidence>
<dbReference type="EMBL" id="CH991554">
    <property type="protein sequence ID" value="EDQ88417.1"/>
    <property type="molecule type" value="Genomic_DNA"/>
</dbReference>
<evidence type="ECO:0000256" key="1">
    <source>
        <dbReference type="PROSITE-ProRule" id="PRU00175"/>
    </source>
</evidence>
<reference evidence="4 5" key="1">
    <citation type="journal article" date="2008" name="Nature">
        <title>The genome of the choanoflagellate Monosiga brevicollis and the origin of metazoans.</title>
        <authorList>
            <consortium name="JGI Sequencing"/>
            <person name="King N."/>
            <person name="Westbrook M.J."/>
            <person name="Young S.L."/>
            <person name="Kuo A."/>
            <person name="Abedin M."/>
            <person name="Chapman J."/>
            <person name="Fairclough S."/>
            <person name="Hellsten U."/>
            <person name="Isogai Y."/>
            <person name="Letunic I."/>
            <person name="Marr M."/>
            <person name="Pincus D."/>
            <person name="Putnam N."/>
            <person name="Rokas A."/>
            <person name="Wright K.J."/>
            <person name="Zuzow R."/>
            <person name="Dirks W."/>
            <person name="Good M."/>
            <person name="Goodstein D."/>
            <person name="Lemons D."/>
            <person name="Li W."/>
            <person name="Lyons J.B."/>
            <person name="Morris A."/>
            <person name="Nichols S."/>
            <person name="Richter D.J."/>
            <person name="Salamov A."/>
            <person name="Bork P."/>
            <person name="Lim W.A."/>
            <person name="Manning G."/>
            <person name="Miller W.T."/>
            <person name="McGinnis W."/>
            <person name="Shapiro H."/>
            <person name="Tjian R."/>
            <person name="Grigoriev I.V."/>
            <person name="Rokhsar D."/>
        </authorList>
    </citation>
    <scope>NUCLEOTIDE SEQUENCE [LARGE SCALE GENOMIC DNA]</scope>
    <source>
        <strain evidence="5">MX1 / ATCC 50154</strain>
    </source>
</reference>
<dbReference type="InterPro" id="IPR001841">
    <property type="entry name" value="Znf_RING"/>
</dbReference>
<evidence type="ECO:0000259" key="3">
    <source>
        <dbReference type="PROSITE" id="PS50089"/>
    </source>
</evidence>
<name>A9V1C8_MONBE</name>
<dbReference type="GO" id="GO:0008270">
    <property type="term" value="F:zinc ion binding"/>
    <property type="evidence" value="ECO:0007669"/>
    <property type="project" value="UniProtKB-KW"/>
</dbReference>
<evidence type="ECO:0000313" key="5">
    <source>
        <dbReference type="Proteomes" id="UP000001357"/>
    </source>
</evidence>
<dbReference type="PROSITE" id="PS50089">
    <property type="entry name" value="ZF_RING_2"/>
    <property type="match status" value="1"/>
</dbReference>
<dbReference type="KEGG" id="mbr:MONBRDRAFT_26099"/>
<dbReference type="AlphaFoldDB" id="A9V1C8"/>
<dbReference type="GeneID" id="5891981"/>
<dbReference type="SUPFAM" id="SSF57850">
    <property type="entry name" value="RING/U-box"/>
    <property type="match status" value="1"/>
</dbReference>
<feature type="compositionally biased region" description="Acidic residues" evidence="2">
    <location>
        <begin position="18"/>
        <end position="27"/>
    </location>
</feature>
<gene>
    <name evidence="4" type="ORF">MONBRDRAFT_26099</name>
</gene>
<evidence type="ECO:0000313" key="4">
    <source>
        <dbReference type="EMBL" id="EDQ88417.1"/>
    </source>
</evidence>
<dbReference type="Proteomes" id="UP000001357">
    <property type="component" value="Unassembled WGS sequence"/>
</dbReference>
<keyword evidence="1" id="KW-0862">Zinc</keyword>
<proteinExistence type="predicted"/>
<accession>A9V1C8</accession>
<dbReference type="InterPro" id="IPR013083">
    <property type="entry name" value="Znf_RING/FYVE/PHD"/>
</dbReference>
<feature type="compositionally biased region" description="Polar residues" evidence="2">
    <location>
        <begin position="50"/>
        <end position="61"/>
    </location>
</feature>
<dbReference type="InParanoid" id="A9V1C8"/>